<dbReference type="Pfam" id="PF04085">
    <property type="entry name" value="MreC"/>
    <property type="match status" value="1"/>
</dbReference>
<keyword evidence="3" id="KW-0133">Cell shape</keyword>
<dbReference type="InterPro" id="IPR055342">
    <property type="entry name" value="MreC_beta-barrel_core"/>
</dbReference>
<dbReference type="AlphaFoldDB" id="A0A381PEP0"/>
<dbReference type="InterPro" id="IPR042175">
    <property type="entry name" value="Cell/Rod_MreC_2"/>
</dbReference>
<dbReference type="PANTHER" id="PTHR34138">
    <property type="entry name" value="CELL SHAPE-DETERMINING PROTEIN MREC"/>
    <property type="match status" value="1"/>
</dbReference>
<organism evidence="6">
    <name type="scientific">marine metagenome</name>
    <dbReference type="NCBI Taxonomy" id="408172"/>
    <lineage>
        <taxon>unclassified sequences</taxon>
        <taxon>metagenomes</taxon>
        <taxon>ecological metagenomes</taxon>
    </lineage>
</organism>
<evidence type="ECO:0000259" key="5">
    <source>
        <dbReference type="Pfam" id="PF04085"/>
    </source>
</evidence>
<gene>
    <name evidence="6" type="ORF">METZ01_LOCUS17642</name>
</gene>
<dbReference type="NCBIfam" id="TIGR00219">
    <property type="entry name" value="mreC"/>
    <property type="match status" value="1"/>
</dbReference>
<dbReference type="PIRSF" id="PIRSF038471">
    <property type="entry name" value="MreC"/>
    <property type="match status" value="1"/>
</dbReference>
<dbReference type="Gene3D" id="2.40.10.350">
    <property type="entry name" value="Rod shape-determining protein MreC, domain 2"/>
    <property type="match status" value="1"/>
</dbReference>
<dbReference type="InterPro" id="IPR007221">
    <property type="entry name" value="MreC"/>
</dbReference>
<proteinExistence type="inferred from homology"/>
<dbReference type="Gene3D" id="2.40.10.340">
    <property type="entry name" value="Rod shape-determining protein MreC, domain 1"/>
    <property type="match status" value="1"/>
</dbReference>
<evidence type="ECO:0000313" key="6">
    <source>
        <dbReference type="EMBL" id="SUZ64788.1"/>
    </source>
</evidence>
<sequence length="261" mass="28854">MRKLVGFIVDNRDWFSLTFSIALSLLLLSNNESPDVQILRGKFNSVLSVIYAPVNWVQGIGTLREENNALRAKAVQLSLLNSELLQYKSENERLKAMLDYKESVGTFLLPARVVSTGLSPLMRVVNINIGSQQDVRPNLAVVSVDGVVGKTVSVGPATTVVQLMVDYSFRLSVKLEKSGTTGIMRWREGDIFEVWEIPKATEIEVGERIITSGFSDIFPPNLAVGFVSGIIDRPEMMHKIAVAKANTDFTTLGHLFVIRGE</sequence>
<protein>
    <recommendedName>
        <fullName evidence="2">Cell shape-determining protein MreC</fullName>
    </recommendedName>
    <alternativeName>
        <fullName evidence="4">Cell shape protein MreC</fullName>
    </alternativeName>
</protein>
<evidence type="ECO:0000256" key="3">
    <source>
        <dbReference type="ARBA" id="ARBA00022960"/>
    </source>
</evidence>
<reference evidence="6" key="1">
    <citation type="submission" date="2018-05" db="EMBL/GenBank/DDBJ databases">
        <authorList>
            <person name="Lanie J.A."/>
            <person name="Ng W.-L."/>
            <person name="Kazmierczak K.M."/>
            <person name="Andrzejewski T.M."/>
            <person name="Davidsen T.M."/>
            <person name="Wayne K.J."/>
            <person name="Tettelin H."/>
            <person name="Glass J.I."/>
            <person name="Rusch D."/>
            <person name="Podicherti R."/>
            <person name="Tsui H.-C.T."/>
            <person name="Winkler M.E."/>
        </authorList>
    </citation>
    <scope>NUCLEOTIDE SEQUENCE</scope>
</reference>
<accession>A0A381PEP0</accession>
<feature type="domain" description="Rod shape-determining protein MreC beta-barrel core" evidence="5">
    <location>
        <begin position="113"/>
        <end position="258"/>
    </location>
</feature>
<dbReference type="GO" id="GO:0005886">
    <property type="term" value="C:plasma membrane"/>
    <property type="evidence" value="ECO:0007669"/>
    <property type="project" value="TreeGrafter"/>
</dbReference>
<dbReference type="GO" id="GO:0008360">
    <property type="term" value="P:regulation of cell shape"/>
    <property type="evidence" value="ECO:0007669"/>
    <property type="project" value="UniProtKB-KW"/>
</dbReference>
<evidence type="ECO:0000256" key="1">
    <source>
        <dbReference type="ARBA" id="ARBA00009369"/>
    </source>
</evidence>
<dbReference type="InterPro" id="IPR042177">
    <property type="entry name" value="Cell/Rod_1"/>
</dbReference>
<name>A0A381PEP0_9ZZZZ</name>
<evidence type="ECO:0000256" key="4">
    <source>
        <dbReference type="ARBA" id="ARBA00032089"/>
    </source>
</evidence>
<comment type="similarity">
    <text evidence="1">Belongs to the MreC family.</text>
</comment>
<dbReference type="EMBL" id="UINC01000942">
    <property type="protein sequence ID" value="SUZ64788.1"/>
    <property type="molecule type" value="Genomic_DNA"/>
</dbReference>
<dbReference type="PANTHER" id="PTHR34138:SF1">
    <property type="entry name" value="CELL SHAPE-DETERMINING PROTEIN MREC"/>
    <property type="match status" value="1"/>
</dbReference>
<evidence type="ECO:0000256" key="2">
    <source>
        <dbReference type="ARBA" id="ARBA00013855"/>
    </source>
</evidence>